<feature type="chain" id="PRO_5046926498" evidence="5">
    <location>
        <begin position="23"/>
        <end position="170"/>
    </location>
</feature>
<dbReference type="PANTHER" id="PTHR38102:SF2">
    <property type="entry name" value="PERIPLASMIC PROTEIN CPXP"/>
    <property type="match status" value="1"/>
</dbReference>
<evidence type="ECO:0000256" key="3">
    <source>
        <dbReference type="ARBA" id="ARBA00022729"/>
    </source>
</evidence>
<evidence type="ECO:0000256" key="1">
    <source>
        <dbReference type="ARBA" id="ARBA00004418"/>
    </source>
</evidence>
<evidence type="ECO:0000313" key="7">
    <source>
        <dbReference type="Proteomes" id="UP000198841"/>
    </source>
</evidence>
<dbReference type="Gene3D" id="1.20.120.1490">
    <property type="match status" value="1"/>
</dbReference>
<dbReference type="Pfam" id="PF07813">
    <property type="entry name" value="LTXXQ"/>
    <property type="match status" value="1"/>
</dbReference>
<feature type="signal peptide" evidence="5">
    <location>
        <begin position="1"/>
        <end position="22"/>
    </location>
</feature>
<dbReference type="RefSeq" id="WP_008109700.1">
    <property type="nucleotide sequence ID" value="NZ_FOSD01000012.1"/>
</dbReference>
<sequence length="170" mass="19159">MRYLTAVVIASAMVLSHASAEAADTTTIDEMHPNSGLTTGSMTQNPQSYMFDGIELTEQQRQQMRDLMQQARHERPTISVQDIETMHDLVIADKFNESAIRQQAEKQARAAIEQQVEMARVRNQMYHLLTPAQQATLQKNYERRLAEVRRLSGLQPSSPLQAVSSTSSNQ</sequence>
<dbReference type="PIRSF" id="PIRSF034445">
    <property type="entry name" value="CpxP_Spy"/>
    <property type="match status" value="1"/>
</dbReference>
<protein>
    <submittedName>
        <fullName evidence="6">Protein CpxP</fullName>
    </submittedName>
</protein>
<proteinExistence type="inferred from homology"/>
<comment type="similarity">
    <text evidence="2">Belongs to the CpxP/Spy family.</text>
</comment>
<evidence type="ECO:0000256" key="2">
    <source>
        <dbReference type="ARBA" id="ARBA00008441"/>
    </source>
</evidence>
<reference evidence="6 7" key="1">
    <citation type="submission" date="2016-10" db="EMBL/GenBank/DDBJ databases">
        <authorList>
            <person name="Varghese N."/>
            <person name="Submissions S."/>
        </authorList>
    </citation>
    <scope>NUCLEOTIDE SEQUENCE [LARGE SCALE GENOMIC DNA]</scope>
    <source>
        <strain evidence="6 7">YR512</strain>
    </source>
</reference>
<dbReference type="Proteomes" id="UP000198841">
    <property type="component" value="Unassembled WGS sequence"/>
</dbReference>
<keyword evidence="4" id="KW-0574">Periplasm</keyword>
<comment type="subcellular location">
    <subcellularLocation>
        <location evidence="1">Periplasm</location>
    </subcellularLocation>
</comment>
<keyword evidence="3 5" id="KW-0732">Signal</keyword>
<keyword evidence="7" id="KW-1185">Reference proteome</keyword>
<evidence type="ECO:0000256" key="5">
    <source>
        <dbReference type="SAM" id="SignalP"/>
    </source>
</evidence>
<evidence type="ECO:0000313" key="6">
    <source>
        <dbReference type="EMBL" id="SFK90605.1"/>
    </source>
</evidence>
<name>A0A1I4DBX6_9GAMM</name>
<dbReference type="PANTHER" id="PTHR38102">
    <property type="entry name" value="PERIPLASMIC CHAPERONE SPY"/>
    <property type="match status" value="1"/>
</dbReference>
<dbReference type="InterPro" id="IPR052211">
    <property type="entry name" value="Cpx_auxiliary_protein"/>
</dbReference>
<dbReference type="CDD" id="cd09916">
    <property type="entry name" value="CpxP_like"/>
    <property type="match status" value="1"/>
</dbReference>
<comment type="caution">
    <text evidence="6">The sequence shown here is derived from an EMBL/GenBank/DDBJ whole genome shotgun (WGS) entry which is preliminary data.</text>
</comment>
<dbReference type="NCBIfam" id="NF007687">
    <property type="entry name" value="PRK10363.1"/>
    <property type="match status" value="1"/>
</dbReference>
<dbReference type="InterPro" id="IPR012899">
    <property type="entry name" value="LTXXQ"/>
</dbReference>
<gene>
    <name evidence="6" type="ORF">SAMN05518863_11238</name>
</gene>
<organism evidence="6 7">
    <name type="scientific">Candidatus Pantoea symbiotica</name>
    <dbReference type="NCBI Taxonomy" id="1884370"/>
    <lineage>
        <taxon>Bacteria</taxon>
        <taxon>Pseudomonadati</taxon>
        <taxon>Pseudomonadota</taxon>
        <taxon>Gammaproteobacteria</taxon>
        <taxon>Enterobacterales</taxon>
        <taxon>Erwiniaceae</taxon>
        <taxon>Pantoea</taxon>
    </lineage>
</organism>
<evidence type="ECO:0000256" key="4">
    <source>
        <dbReference type="ARBA" id="ARBA00022764"/>
    </source>
</evidence>
<accession>A0A1I4DBX6</accession>
<dbReference type="EMBL" id="FOSD01000012">
    <property type="protein sequence ID" value="SFK90605.1"/>
    <property type="molecule type" value="Genomic_DNA"/>
</dbReference>